<sequence>MSLTTRTLPVLLLAGALSAGNACAQAPAANQATTIDLAAAATRPAANDLAVATAYFEASDASPAAVARQVNRAIAAALDTARAYTTVKTQSGSTQTWPVYGKNGRQIEGWRMRSEIRLESRDIAALSELLGKLQSTLAVSQIGLEPAPETRRKALDDATVDAIRAFEQRAQLVANTLGKPYRIRHLGIGESGYQPMPRIRAAMAAAEAAPAPIEAGESQVGVTVNGTIELTE</sequence>
<dbReference type="InterPro" id="IPR007497">
    <property type="entry name" value="SIMPL/DUF541"/>
</dbReference>
<dbReference type="InterPro" id="IPR052022">
    <property type="entry name" value="26kDa_periplasmic_antigen"/>
</dbReference>
<dbReference type="GO" id="GO:0006974">
    <property type="term" value="P:DNA damage response"/>
    <property type="evidence" value="ECO:0007669"/>
    <property type="project" value="TreeGrafter"/>
</dbReference>
<dbReference type="AlphaFoldDB" id="A0A4S4AV66"/>
<dbReference type="Proteomes" id="UP000307956">
    <property type="component" value="Unassembled WGS sequence"/>
</dbReference>
<name>A0A4S4AV66_9RHOO</name>
<dbReference type="Pfam" id="PF04402">
    <property type="entry name" value="SIMPL"/>
    <property type="match status" value="1"/>
</dbReference>
<dbReference type="EMBL" id="SSOD01000003">
    <property type="protein sequence ID" value="THF63440.1"/>
    <property type="molecule type" value="Genomic_DNA"/>
</dbReference>
<protein>
    <submittedName>
        <fullName evidence="2">DUF541 domain-containing protein</fullName>
    </submittedName>
</protein>
<organism evidence="2 3">
    <name type="scientific">Pseudothauera rhizosphaerae</name>
    <dbReference type="NCBI Taxonomy" id="2565932"/>
    <lineage>
        <taxon>Bacteria</taxon>
        <taxon>Pseudomonadati</taxon>
        <taxon>Pseudomonadota</taxon>
        <taxon>Betaproteobacteria</taxon>
        <taxon>Rhodocyclales</taxon>
        <taxon>Zoogloeaceae</taxon>
        <taxon>Pseudothauera</taxon>
    </lineage>
</organism>
<comment type="caution">
    <text evidence="2">The sequence shown here is derived from an EMBL/GenBank/DDBJ whole genome shotgun (WGS) entry which is preliminary data.</text>
</comment>
<dbReference type="PANTHER" id="PTHR34387">
    <property type="entry name" value="SLR1258 PROTEIN"/>
    <property type="match status" value="1"/>
</dbReference>
<dbReference type="OrthoDB" id="7062395at2"/>
<feature type="chain" id="PRO_5020533923" evidence="1">
    <location>
        <begin position="25"/>
        <end position="232"/>
    </location>
</feature>
<dbReference type="Gene3D" id="3.30.110.170">
    <property type="entry name" value="Protein of unknown function (DUF541), domain 1"/>
    <property type="match status" value="1"/>
</dbReference>
<evidence type="ECO:0000313" key="2">
    <source>
        <dbReference type="EMBL" id="THF63440.1"/>
    </source>
</evidence>
<feature type="signal peptide" evidence="1">
    <location>
        <begin position="1"/>
        <end position="24"/>
    </location>
</feature>
<keyword evidence="3" id="KW-1185">Reference proteome</keyword>
<keyword evidence="1" id="KW-0732">Signal</keyword>
<evidence type="ECO:0000313" key="3">
    <source>
        <dbReference type="Proteomes" id="UP000307956"/>
    </source>
</evidence>
<gene>
    <name evidence="2" type="ORF">E6O51_05120</name>
</gene>
<evidence type="ECO:0000256" key="1">
    <source>
        <dbReference type="SAM" id="SignalP"/>
    </source>
</evidence>
<reference evidence="2 3" key="1">
    <citation type="submission" date="2019-04" db="EMBL/GenBank/DDBJ databases">
        <title>Azoarcus rhizosphaerae sp. nov. isolated from rhizosphere of Ficus religiosa.</title>
        <authorList>
            <person name="Lin S.-Y."/>
            <person name="Hameed A."/>
            <person name="Hsu Y.-H."/>
            <person name="Young C.-C."/>
        </authorList>
    </citation>
    <scope>NUCLEOTIDE SEQUENCE [LARGE SCALE GENOMIC DNA]</scope>
    <source>
        <strain evidence="2 3">CC-YHH848</strain>
    </source>
</reference>
<dbReference type="Gene3D" id="3.30.70.2970">
    <property type="entry name" value="Protein of unknown function (DUF541), domain 2"/>
    <property type="match status" value="1"/>
</dbReference>
<accession>A0A4S4AV66</accession>
<proteinExistence type="predicted"/>
<dbReference type="PANTHER" id="PTHR34387:SF1">
    <property type="entry name" value="PERIPLASMIC IMMUNOGENIC PROTEIN"/>
    <property type="match status" value="1"/>
</dbReference>
<dbReference type="RefSeq" id="WP_136383891.1">
    <property type="nucleotide sequence ID" value="NZ_SSOD01000003.1"/>
</dbReference>